<comment type="caution">
    <text evidence="3">The sequence shown here is derived from an EMBL/GenBank/DDBJ whole genome shotgun (WGS) entry which is preliminary data.</text>
</comment>
<accession>A0A852VR39</accession>
<feature type="transmembrane region" description="Helical" evidence="1">
    <location>
        <begin position="214"/>
        <end position="231"/>
    </location>
</feature>
<dbReference type="AlphaFoldDB" id="A0A852VR39"/>
<dbReference type="PANTHER" id="PTHR43592">
    <property type="entry name" value="CAAX AMINO TERMINAL PROTEASE"/>
    <property type="match status" value="1"/>
</dbReference>
<dbReference type="GO" id="GO:0004175">
    <property type="term" value="F:endopeptidase activity"/>
    <property type="evidence" value="ECO:0007669"/>
    <property type="project" value="UniProtKB-ARBA"/>
</dbReference>
<feature type="transmembrane region" description="Helical" evidence="1">
    <location>
        <begin position="122"/>
        <end position="142"/>
    </location>
</feature>
<dbReference type="GO" id="GO:0006508">
    <property type="term" value="P:proteolysis"/>
    <property type="evidence" value="ECO:0007669"/>
    <property type="project" value="UniProtKB-KW"/>
</dbReference>
<gene>
    <name evidence="3" type="ORF">HDF08_004135</name>
</gene>
<evidence type="ECO:0000256" key="1">
    <source>
        <dbReference type="SAM" id="Phobius"/>
    </source>
</evidence>
<dbReference type="PANTHER" id="PTHR43592:SF15">
    <property type="entry name" value="CAAX AMINO TERMINAL PROTEASE FAMILY PROTEIN"/>
    <property type="match status" value="1"/>
</dbReference>
<dbReference type="Proteomes" id="UP000564385">
    <property type="component" value="Unassembled WGS sequence"/>
</dbReference>
<keyword evidence="1" id="KW-0812">Transmembrane</keyword>
<feature type="domain" description="CAAX prenyl protease 2/Lysostaphin resistance protein A-like" evidence="2">
    <location>
        <begin position="160"/>
        <end position="246"/>
    </location>
</feature>
<keyword evidence="1" id="KW-1133">Transmembrane helix</keyword>
<dbReference type="GO" id="GO:0080120">
    <property type="term" value="P:CAAX-box protein maturation"/>
    <property type="evidence" value="ECO:0007669"/>
    <property type="project" value="UniProtKB-ARBA"/>
</dbReference>
<protein>
    <submittedName>
        <fullName evidence="3">Membrane protease YdiL (CAAX protease family)</fullName>
    </submittedName>
</protein>
<dbReference type="EMBL" id="JACCCU010000003">
    <property type="protein sequence ID" value="NYF92016.1"/>
    <property type="molecule type" value="Genomic_DNA"/>
</dbReference>
<dbReference type="Pfam" id="PF02517">
    <property type="entry name" value="Rce1-like"/>
    <property type="match status" value="1"/>
</dbReference>
<proteinExistence type="predicted"/>
<feature type="transmembrane region" description="Helical" evidence="1">
    <location>
        <begin position="162"/>
        <end position="182"/>
    </location>
</feature>
<sequence length="260" mass="28714">MQDSKDRDSTSDQDRRSLEPVASYGHTFGLLAILCAVFAIGFALQYGPAASHAGAAQPAPGSQPIQRRIIPGFIESLLFDWGILYYVWSGVRSGGGSLLKLSGRHWSSVGDVLRDLAIAAPFWILWEATAFAAFAVLARLFATPTGPHDETFPVRGLFEIGVWIAVSLSAGFCEELIFRGYLQRQFSALTGRLWLGILLQGLVFGLIHPRGWRAVAVISILGVLYGILAAWRKNLRPGILSHNWSDLWEGWLKFTFHLNF</sequence>
<feature type="transmembrane region" description="Helical" evidence="1">
    <location>
        <begin position="21"/>
        <end position="44"/>
    </location>
</feature>
<reference evidence="3 4" key="1">
    <citation type="submission" date="2020-07" db="EMBL/GenBank/DDBJ databases">
        <title>Genomic Encyclopedia of Type Strains, Phase IV (KMG-V): Genome sequencing to study the core and pangenomes of soil and plant-associated prokaryotes.</title>
        <authorList>
            <person name="Whitman W."/>
        </authorList>
    </citation>
    <scope>NUCLEOTIDE SEQUENCE [LARGE SCALE GENOMIC DNA]</scope>
    <source>
        <strain evidence="3 4">M8UP22</strain>
    </source>
</reference>
<feature type="transmembrane region" description="Helical" evidence="1">
    <location>
        <begin position="189"/>
        <end position="208"/>
    </location>
</feature>
<organism evidence="3 4">
    <name type="scientific">Tunturiibacter lichenicola</name>
    <dbReference type="NCBI Taxonomy" id="2051959"/>
    <lineage>
        <taxon>Bacteria</taxon>
        <taxon>Pseudomonadati</taxon>
        <taxon>Acidobacteriota</taxon>
        <taxon>Terriglobia</taxon>
        <taxon>Terriglobales</taxon>
        <taxon>Acidobacteriaceae</taxon>
        <taxon>Tunturiibacter</taxon>
    </lineage>
</organism>
<keyword evidence="3" id="KW-0645">Protease</keyword>
<keyword evidence="1" id="KW-0472">Membrane</keyword>
<evidence type="ECO:0000313" key="4">
    <source>
        <dbReference type="Proteomes" id="UP000564385"/>
    </source>
</evidence>
<dbReference type="InterPro" id="IPR003675">
    <property type="entry name" value="Rce1/LyrA-like_dom"/>
</dbReference>
<evidence type="ECO:0000313" key="3">
    <source>
        <dbReference type="EMBL" id="NYF92016.1"/>
    </source>
</evidence>
<name>A0A852VR39_9BACT</name>
<evidence type="ECO:0000259" key="2">
    <source>
        <dbReference type="Pfam" id="PF02517"/>
    </source>
</evidence>
<keyword evidence="3" id="KW-0378">Hydrolase</keyword>